<evidence type="ECO:0000313" key="3">
    <source>
        <dbReference type="Proteomes" id="UP001281003"/>
    </source>
</evidence>
<gene>
    <name evidence="2" type="ORF">B0T20DRAFT_178361</name>
</gene>
<proteinExistence type="predicted"/>
<keyword evidence="3" id="KW-1185">Reference proteome</keyword>
<dbReference type="Proteomes" id="UP001281003">
    <property type="component" value="Unassembled WGS sequence"/>
</dbReference>
<accession>A0AAE0UDG6</accession>
<evidence type="ECO:0000313" key="2">
    <source>
        <dbReference type="EMBL" id="KAK3400146.1"/>
    </source>
</evidence>
<keyword evidence="1" id="KW-1133">Transmembrane helix</keyword>
<comment type="caution">
    <text evidence="2">The sequence shown here is derived from an EMBL/GenBank/DDBJ whole genome shotgun (WGS) entry which is preliminary data.</text>
</comment>
<reference evidence="2" key="2">
    <citation type="submission" date="2023-07" db="EMBL/GenBank/DDBJ databases">
        <authorList>
            <consortium name="Lawrence Berkeley National Laboratory"/>
            <person name="Haridas S."/>
            <person name="Hensen N."/>
            <person name="Bonometti L."/>
            <person name="Westerberg I."/>
            <person name="Brannstrom I.O."/>
            <person name="Guillou S."/>
            <person name="Cros-Aarteil S."/>
            <person name="Calhoun S."/>
            <person name="Kuo A."/>
            <person name="Mondo S."/>
            <person name="Pangilinan J."/>
            <person name="Riley R."/>
            <person name="LaButti K."/>
            <person name="Andreopoulos B."/>
            <person name="Lipzen A."/>
            <person name="Chen C."/>
            <person name="Yanf M."/>
            <person name="Daum C."/>
            <person name="Ng V."/>
            <person name="Clum A."/>
            <person name="Steindorff A."/>
            <person name="Ohm R."/>
            <person name="Martin F."/>
            <person name="Silar P."/>
            <person name="Natvig D."/>
            <person name="Lalanne C."/>
            <person name="Gautier V."/>
            <person name="Ament-velasquez S.L."/>
            <person name="Kruys A."/>
            <person name="Hutchinson M.I."/>
            <person name="Powell A.J."/>
            <person name="Barry K."/>
            <person name="Miller A.N."/>
            <person name="Grigoriev I.V."/>
            <person name="Debuchy R."/>
            <person name="Gladieux P."/>
            <person name="Thoren M.H."/>
            <person name="Johannesson H."/>
        </authorList>
    </citation>
    <scope>NUCLEOTIDE SEQUENCE</scope>
    <source>
        <strain evidence="2">FGSC 1904</strain>
    </source>
</reference>
<dbReference type="EMBL" id="JAUTDP010000004">
    <property type="protein sequence ID" value="KAK3400146.1"/>
    <property type="molecule type" value="Genomic_DNA"/>
</dbReference>
<keyword evidence="1" id="KW-0472">Membrane</keyword>
<feature type="transmembrane region" description="Helical" evidence="1">
    <location>
        <begin position="61"/>
        <end position="84"/>
    </location>
</feature>
<evidence type="ECO:0000256" key="1">
    <source>
        <dbReference type="SAM" id="Phobius"/>
    </source>
</evidence>
<protein>
    <submittedName>
        <fullName evidence="2">Uncharacterized protein</fullName>
    </submittedName>
</protein>
<dbReference type="AlphaFoldDB" id="A0AAE0UDG6"/>
<sequence length="106" mass="11863">MYIARQYAILVLLCIPWPLEMMSLWIRRGDPMTEHIPPPCQPLTQVFSWGGSRVDSIRLKFCCLVVNFIVPAVPVIVVACWFGPGFRLYGLAAPADTPEHAFSGLC</sequence>
<organism evidence="2 3">
    <name type="scientific">Sordaria brevicollis</name>
    <dbReference type="NCBI Taxonomy" id="83679"/>
    <lineage>
        <taxon>Eukaryota</taxon>
        <taxon>Fungi</taxon>
        <taxon>Dikarya</taxon>
        <taxon>Ascomycota</taxon>
        <taxon>Pezizomycotina</taxon>
        <taxon>Sordariomycetes</taxon>
        <taxon>Sordariomycetidae</taxon>
        <taxon>Sordariales</taxon>
        <taxon>Sordariaceae</taxon>
        <taxon>Sordaria</taxon>
    </lineage>
</organism>
<reference evidence="2" key="1">
    <citation type="journal article" date="2023" name="Mol. Phylogenet. Evol.">
        <title>Genome-scale phylogeny and comparative genomics of the fungal order Sordariales.</title>
        <authorList>
            <person name="Hensen N."/>
            <person name="Bonometti L."/>
            <person name="Westerberg I."/>
            <person name="Brannstrom I.O."/>
            <person name="Guillou S."/>
            <person name="Cros-Aarteil S."/>
            <person name="Calhoun S."/>
            <person name="Haridas S."/>
            <person name="Kuo A."/>
            <person name="Mondo S."/>
            <person name="Pangilinan J."/>
            <person name="Riley R."/>
            <person name="LaButti K."/>
            <person name="Andreopoulos B."/>
            <person name="Lipzen A."/>
            <person name="Chen C."/>
            <person name="Yan M."/>
            <person name="Daum C."/>
            <person name="Ng V."/>
            <person name="Clum A."/>
            <person name="Steindorff A."/>
            <person name="Ohm R.A."/>
            <person name="Martin F."/>
            <person name="Silar P."/>
            <person name="Natvig D.O."/>
            <person name="Lalanne C."/>
            <person name="Gautier V."/>
            <person name="Ament-Velasquez S.L."/>
            <person name="Kruys A."/>
            <person name="Hutchinson M.I."/>
            <person name="Powell A.J."/>
            <person name="Barry K."/>
            <person name="Miller A.N."/>
            <person name="Grigoriev I.V."/>
            <person name="Debuchy R."/>
            <person name="Gladieux P."/>
            <person name="Hiltunen Thoren M."/>
            <person name="Johannesson H."/>
        </authorList>
    </citation>
    <scope>NUCLEOTIDE SEQUENCE</scope>
    <source>
        <strain evidence="2">FGSC 1904</strain>
    </source>
</reference>
<keyword evidence="1" id="KW-0812">Transmembrane</keyword>
<name>A0AAE0UDG6_SORBR</name>